<evidence type="ECO:0000313" key="2">
    <source>
        <dbReference type="Proteomes" id="UP000537131"/>
    </source>
</evidence>
<keyword evidence="2" id="KW-1185">Reference proteome</keyword>
<proteinExistence type="predicted"/>
<comment type="caution">
    <text evidence="1">The sequence shown here is derived from an EMBL/GenBank/DDBJ whole genome shotgun (WGS) entry which is preliminary data.</text>
</comment>
<sequence length="52" mass="6221">MWKTEYFPRYWTAITFSSNIIDLPEKFSKVLINDNNKGGNWFVDFKNLMKDG</sequence>
<dbReference type="Proteomes" id="UP000537131">
    <property type="component" value="Unassembled WGS sequence"/>
</dbReference>
<gene>
    <name evidence="1" type="ORF">HBE96_13120</name>
</gene>
<dbReference type="AlphaFoldDB" id="A0A7Y0EHJ6"/>
<accession>A0A7Y0EHJ6</accession>
<organism evidence="1 2">
    <name type="scientific">Clostridium muellerianum</name>
    <dbReference type="NCBI Taxonomy" id="2716538"/>
    <lineage>
        <taxon>Bacteria</taxon>
        <taxon>Bacillati</taxon>
        <taxon>Bacillota</taxon>
        <taxon>Clostridia</taxon>
        <taxon>Eubacteriales</taxon>
        <taxon>Clostridiaceae</taxon>
        <taxon>Clostridium</taxon>
    </lineage>
</organism>
<dbReference type="RefSeq" id="WP_169298195.1">
    <property type="nucleotide sequence ID" value="NZ_JABBNI010000025.1"/>
</dbReference>
<dbReference type="EMBL" id="JABBNI010000025">
    <property type="protein sequence ID" value="NMM63598.1"/>
    <property type="molecule type" value="Genomic_DNA"/>
</dbReference>
<protein>
    <submittedName>
        <fullName evidence="1">Uncharacterized protein</fullName>
    </submittedName>
</protein>
<reference evidence="1 2" key="1">
    <citation type="submission" date="2020-06" db="EMBL/GenBank/DDBJ databases">
        <title>Complete Genome Sequence of Clostridium muelleri sp. nov. P21T, an Acid-Alcohol Producing Acetogen Isolated from Old Hay.</title>
        <authorList>
            <person name="Duncan K.E."/>
            <person name="Tanner R.S."/>
        </authorList>
    </citation>
    <scope>NUCLEOTIDE SEQUENCE [LARGE SCALE GENOMIC DNA]</scope>
    <source>
        <strain evidence="1 2">P21</strain>
    </source>
</reference>
<name>A0A7Y0EHJ6_9CLOT</name>
<evidence type="ECO:0000313" key="1">
    <source>
        <dbReference type="EMBL" id="NMM63598.1"/>
    </source>
</evidence>